<evidence type="ECO:0000313" key="2">
    <source>
        <dbReference type="Proteomes" id="UP001234297"/>
    </source>
</evidence>
<accession>A0ACC2M453</accession>
<keyword evidence="2" id="KW-1185">Reference proteome</keyword>
<dbReference type="EMBL" id="CM056813">
    <property type="protein sequence ID" value="KAJ8640435.1"/>
    <property type="molecule type" value="Genomic_DNA"/>
</dbReference>
<proteinExistence type="predicted"/>
<protein>
    <submittedName>
        <fullName evidence="1">Uncharacterized protein</fullName>
    </submittedName>
</protein>
<reference evidence="1 2" key="1">
    <citation type="journal article" date="2022" name="Hortic Res">
        <title>A haplotype resolved chromosomal level avocado genome allows analysis of novel avocado genes.</title>
        <authorList>
            <person name="Nath O."/>
            <person name="Fletcher S.J."/>
            <person name="Hayward A."/>
            <person name="Shaw L.M."/>
            <person name="Masouleh A.K."/>
            <person name="Furtado A."/>
            <person name="Henry R.J."/>
            <person name="Mitter N."/>
        </authorList>
    </citation>
    <scope>NUCLEOTIDE SEQUENCE [LARGE SCALE GENOMIC DNA]</scope>
    <source>
        <strain evidence="2">cv. Hass</strain>
    </source>
</reference>
<gene>
    <name evidence="1" type="ORF">MRB53_017129</name>
</gene>
<name>A0ACC2M453_PERAE</name>
<comment type="caution">
    <text evidence="1">The sequence shown here is derived from an EMBL/GenBank/DDBJ whole genome shotgun (WGS) entry which is preliminary data.</text>
</comment>
<evidence type="ECO:0000313" key="1">
    <source>
        <dbReference type="EMBL" id="KAJ8640435.1"/>
    </source>
</evidence>
<organism evidence="1 2">
    <name type="scientific">Persea americana</name>
    <name type="common">Avocado</name>
    <dbReference type="NCBI Taxonomy" id="3435"/>
    <lineage>
        <taxon>Eukaryota</taxon>
        <taxon>Viridiplantae</taxon>
        <taxon>Streptophyta</taxon>
        <taxon>Embryophyta</taxon>
        <taxon>Tracheophyta</taxon>
        <taxon>Spermatophyta</taxon>
        <taxon>Magnoliopsida</taxon>
        <taxon>Magnoliidae</taxon>
        <taxon>Laurales</taxon>
        <taxon>Lauraceae</taxon>
        <taxon>Persea</taxon>
    </lineage>
</organism>
<sequence length="89" mass="10012">MGTLASESWLLHDSAEFRLFSTPMHIQIGLLQPRNLNMQQSIMDLMGFEKLWFSLVIGECTEDVMDTACSVDISSNHVLHSASVGEVWQ</sequence>
<dbReference type="Proteomes" id="UP001234297">
    <property type="component" value="Chromosome 5"/>
</dbReference>